<dbReference type="RefSeq" id="WP_013631112.1">
    <property type="nucleotide sequence ID" value="NC_015177.1"/>
</dbReference>
<gene>
    <name evidence="2" type="ordered locus">Pedsa_0020</name>
</gene>
<dbReference type="InterPro" id="IPR032185">
    <property type="entry name" value="DUF5017"/>
</dbReference>
<dbReference type="KEGG" id="psn:Pedsa_0020"/>
<reference evidence="3" key="2">
    <citation type="submission" date="2011-02" db="EMBL/GenBank/DDBJ databases">
        <title>The complete genome of Pedobacter saltans DSM 12145.</title>
        <authorList>
            <consortium name="US DOE Joint Genome Institute (JGI-PGF)"/>
            <person name="Lucas S."/>
            <person name="Copeland A."/>
            <person name="Lapidus A."/>
            <person name="Bruce D."/>
            <person name="Goodwin L."/>
            <person name="Pitluck S."/>
            <person name="Kyrpides N."/>
            <person name="Mavromatis K."/>
            <person name="Pagani I."/>
            <person name="Ivanova N."/>
            <person name="Ovchinnikova G."/>
            <person name="Lu M."/>
            <person name="Detter J.C."/>
            <person name="Han C."/>
            <person name="Land M."/>
            <person name="Hauser L."/>
            <person name="Markowitz V."/>
            <person name="Cheng J.-F."/>
            <person name="Hugenholtz P."/>
            <person name="Woyke T."/>
            <person name="Wu D."/>
            <person name="Tindall B."/>
            <person name="Pomrenke H.G."/>
            <person name="Brambilla E."/>
            <person name="Klenk H.-P."/>
            <person name="Eisen J.A."/>
        </authorList>
    </citation>
    <scope>NUCLEOTIDE SEQUENCE [LARGE SCALE GENOMIC DNA]</scope>
    <source>
        <strain evidence="3">ATCC 51119 / DSM 12145 / JCM 21818 / LMG 10337 / NBRC 100064 / NCIMB 13643</strain>
    </source>
</reference>
<evidence type="ECO:0000259" key="1">
    <source>
        <dbReference type="Pfam" id="PF16409"/>
    </source>
</evidence>
<dbReference type="STRING" id="762903.Pedsa_0020"/>
<organism evidence="2 3">
    <name type="scientific">Pseudopedobacter saltans (strain ATCC 51119 / DSM 12145 / JCM 21818 / CCUG 39354 / LMG 10337 / NBRC 100064 / NCIMB 13643)</name>
    <name type="common">Pedobacter saltans</name>
    <dbReference type="NCBI Taxonomy" id="762903"/>
    <lineage>
        <taxon>Bacteria</taxon>
        <taxon>Pseudomonadati</taxon>
        <taxon>Bacteroidota</taxon>
        <taxon>Sphingobacteriia</taxon>
        <taxon>Sphingobacteriales</taxon>
        <taxon>Sphingobacteriaceae</taxon>
        <taxon>Pseudopedobacter</taxon>
    </lineage>
</organism>
<dbReference type="HOGENOM" id="CLU_066814_0_0_10"/>
<dbReference type="AlphaFoldDB" id="F0SC24"/>
<keyword evidence="3" id="KW-1185">Reference proteome</keyword>
<dbReference type="Pfam" id="PF16409">
    <property type="entry name" value="DUF5017"/>
    <property type="match status" value="1"/>
</dbReference>
<name>F0SC24_PSESL</name>
<dbReference type="eggNOG" id="ENOG503063W">
    <property type="taxonomic scope" value="Bacteria"/>
</dbReference>
<dbReference type="OrthoDB" id="1082472at2"/>
<dbReference type="EMBL" id="CP002545">
    <property type="protein sequence ID" value="ADY50609.1"/>
    <property type="molecule type" value="Genomic_DNA"/>
</dbReference>
<dbReference type="PROSITE" id="PS51257">
    <property type="entry name" value="PROKAR_LIPOPROTEIN"/>
    <property type="match status" value="1"/>
</dbReference>
<feature type="domain" description="DUF5017" evidence="1">
    <location>
        <begin position="18"/>
        <end position="206"/>
    </location>
</feature>
<reference evidence="2 3" key="1">
    <citation type="journal article" date="2011" name="Stand. Genomic Sci.">
        <title>Complete genome sequence of the gliding, heparinolytic Pedobacter saltans type strain (113).</title>
        <authorList>
            <person name="Liolios K."/>
            <person name="Sikorski J."/>
            <person name="Lu M."/>
            <person name="Nolan M."/>
            <person name="Lapidus A."/>
            <person name="Lucas S."/>
            <person name="Hammon N."/>
            <person name="Deshpande S."/>
            <person name="Cheng J.F."/>
            <person name="Tapia R."/>
            <person name="Han C."/>
            <person name="Goodwin L."/>
            <person name="Pitluck S."/>
            <person name="Huntemann M."/>
            <person name="Ivanova N."/>
            <person name="Pagani I."/>
            <person name="Mavromatis K."/>
            <person name="Ovchinikova G."/>
            <person name="Pati A."/>
            <person name="Chen A."/>
            <person name="Palaniappan K."/>
            <person name="Land M."/>
            <person name="Hauser L."/>
            <person name="Brambilla E.M."/>
            <person name="Kotsyurbenko O."/>
            <person name="Rohde M."/>
            <person name="Tindall B.J."/>
            <person name="Abt B."/>
            <person name="Goker M."/>
            <person name="Detter J.C."/>
            <person name="Woyke T."/>
            <person name="Bristow J."/>
            <person name="Eisen J.A."/>
            <person name="Markowitz V."/>
            <person name="Hugenholtz P."/>
            <person name="Klenk H.P."/>
            <person name="Kyrpides N.C."/>
        </authorList>
    </citation>
    <scope>NUCLEOTIDE SEQUENCE [LARGE SCALE GENOMIC DNA]</scope>
    <source>
        <strain evidence="3">ATCC 51119 / DSM 12145 / JCM 21818 / LMG 10337 / NBRC 100064 / NCIMB 13643</strain>
    </source>
</reference>
<sequence length="313" mass="34611">MKNILSILTIATTFLFSSCQKDEPENVKFDVTTEKNEIAVSDSVTFNLQGNPDLISFYSGEPGKEYKYRDRIFEEGSKLELTVASRVLNGSQADNVKLLYSNSFSGIYSAAGIKNEEWTDISNKFTWSVSPGTNTSAADYTTSAPVDITDLLVKDKPIYFGFKYESQAAASNALGGKTWRIPRFDLVNISKDGVRTTIATVHTAGFTSIPIIASTDPTQAWVFAQNSATDRFLTFVPSKRSEAHLYWAVSSSFLPGTVTPDKSKTIKAYLDEMKSTYKYKFSRPGTYIVTFIAKNANGKGSKEVVKEIEIVVK</sequence>
<evidence type="ECO:0000313" key="3">
    <source>
        <dbReference type="Proteomes" id="UP000000310"/>
    </source>
</evidence>
<protein>
    <recommendedName>
        <fullName evidence="1">DUF5017 domain-containing protein</fullName>
    </recommendedName>
</protein>
<accession>F0SC24</accession>
<dbReference type="Proteomes" id="UP000000310">
    <property type="component" value="Chromosome"/>
</dbReference>
<proteinExistence type="predicted"/>
<evidence type="ECO:0000313" key="2">
    <source>
        <dbReference type="EMBL" id="ADY50609.1"/>
    </source>
</evidence>